<name>A0A1X7TQ52_AMPQE</name>
<reference evidence="1" key="1">
    <citation type="submission" date="2017-05" db="UniProtKB">
        <authorList>
            <consortium name="EnsemblMetazoa"/>
        </authorList>
    </citation>
    <scope>IDENTIFICATION</scope>
</reference>
<proteinExistence type="predicted"/>
<sequence length="145" mass="16699">MNDLSKIGTKDPKYLMPDYINSPDCGNDDDDDLFTLSTKWGKEYFTTHYPSFDRSKSDRDCLFGRDFIRETVKKMEASVKSVSVNLFPTSHSTHSSSSDYTINENIPDLFPVPMFCSSIHLDNKSFTEDRLYMINSFKYILSGEL</sequence>
<dbReference type="InParanoid" id="A0A1X7TQ52"/>
<protein>
    <submittedName>
        <fullName evidence="1">Uncharacterized protein</fullName>
    </submittedName>
</protein>
<dbReference type="EnsemblMetazoa" id="Aqu2.1.17208_001">
    <property type="protein sequence ID" value="Aqu2.1.17208_001"/>
    <property type="gene ID" value="Aqu2.1.17208"/>
</dbReference>
<organism evidence="1">
    <name type="scientific">Amphimedon queenslandica</name>
    <name type="common">Sponge</name>
    <dbReference type="NCBI Taxonomy" id="400682"/>
    <lineage>
        <taxon>Eukaryota</taxon>
        <taxon>Metazoa</taxon>
        <taxon>Porifera</taxon>
        <taxon>Demospongiae</taxon>
        <taxon>Heteroscleromorpha</taxon>
        <taxon>Haplosclerida</taxon>
        <taxon>Niphatidae</taxon>
        <taxon>Amphimedon</taxon>
    </lineage>
</organism>
<accession>A0A1X7TQ52</accession>
<evidence type="ECO:0000313" key="1">
    <source>
        <dbReference type="EnsemblMetazoa" id="Aqu2.1.17208_001"/>
    </source>
</evidence>
<dbReference type="AlphaFoldDB" id="A0A1X7TQ52"/>